<dbReference type="PANTHER" id="PTHR30532:SF25">
    <property type="entry name" value="IRON(III) DICITRATE-BINDING PERIPLASMIC PROTEIN"/>
    <property type="match status" value="1"/>
</dbReference>
<evidence type="ECO:0000313" key="6">
    <source>
        <dbReference type="EMBL" id="MBD2606576.1"/>
    </source>
</evidence>
<dbReference type="InterPro" id="IPR051313">
    <property type="entry name" value="Bact_iron-sidero_bind"/>
</dbReference>
<dbReference type="Pfam" id="PF01497">
    <property type="entry name" value="Peripla_BP_2"/>
    <property type="match status" value="1"/>
</dbReference>
<dbReference type="PANTHER" id="PTHR30532">
    <property type="entry name" value="IRON III DICITRATE-BINDING PERIPLASMIC PROTEIN"/>
    <property type="match status" value="1"/>
</dbReference>
<keyword evidence="7" id="KW-1185">Reference proteome</keyword>
<comment type="similarity">
    <text evidence="2">Belongs to the bacterial solute-binding protein 8 family.</text>
</comment>
<evidence type="ECO:0000313" key="7">
    <source>
        <dbReference type="Proteomes" id="UP000660380"/>
    </source>
</evidence>
<organism evidence="6 7">
    <name type="scientific">Scytonema hofmannii FACHB-248</name>
    <dbReference type="NCBI Taxonomy" id="1842502"/>
    <lineage>
        <taxon>Bacteria</taxon>
        <taxon>Bacillati</taxon>
        <taxon>Cyanobacteriota</taxon>
        <taxon>Cyanophyceae</taxon>
        <taxon>Nostocales</taxon>
        <taxon>Scytonemataceae</taxon>
        <taxon>Scytonema</taxon>
    </lineage>
</organism>
<accession>A0ABR8GUF3</accession>
<dbReference type="SUPFAM" id="SSF53807">
    <property type="entry name" value="Helical backbone' metal receptor"/>
    <property type="match status" value="1"/>
</dbReference>
<comment type="subcellular location">
    <subcellularLocation>
        <location evidence="1">Cell envelope</location>
    </subcellularLocation>
</comment>
<evidence type="ECO:0000256" key="4">
    <source>
        <dbReference type="ARBA" id="ARBA00022729"/>
    </source>
</evidence>
<reference evidence="6 7" key="1">
    <citation type="journal article" date="2020" name="ISME J.">
        <title>Comparative genomics reveals insights into cyanobacterial evolution and habitat adaptation.</title>
        <authorList>
            <person name="Chen M.Y."/>
            <person name="Teng W.K."/>
            <person name="Zhao L."/>
            <person name="Hu C.X."/>
            <person name="Zhou Y.K."/>
            <person name="Han B.P."/>
            <person name="Song L.R."/>
            <person name="Shu W.S."/>
        </authorList>
    </citation>
    <scope>NUCLEOTIDE SEQUENCE [LARGE SCALE GENOMIC DNA]</scope>
    <source>
        <strain evidence="6 7">FACHB-248</strain>
    </source>
</reference>
<feature type="domain" description="Fe/B12 periplasmic-binding" evidence="5">
    <location>
        <begin position="61"/>
        <end position="322"/>
    </location>
</feature>
<dbReference type="PROSITE" id="PS51257">
    <property type="entry name" value="PROKAR_LIPOPROTEIN"/>
    <property type="match status" value="1"/>
</dbReference>
<evidence type="ECO:0000256" key="2">
    <source>
        <dbReference type="ARBA" id="ARBA00008814"/>
    </source>
</evidence>
<dbReference type="InterPro" id="IPR002491">
    <property type="entry name" value="ABC_transptr_periplasmic_BD"/>
</dbReference>
<evidence type="ECO:0000256" key="1">
    <source>
        <dbReference type="ARBA" id="ARBA00004196"/>
    </source>
</evidence>
<keyword evidence="3" id="KW-0813">Transport</keyword>
<protein>
    <submittedName>
        <fullName evidence="6">Iron-siderophore ABC transporter substrate-binding protein</fullName>
    </submittedName>
</protein>
<evidence type="ECO:0000259" key="5">
    <source>
        <dbReference type="PROSITE" id="PS50983"/>
    </source>
</evidence>
<keyword evidence="4" id="KW-0732">Signal</keyword>
<dbReference type="Proteomes" id="UP000660380">
    <property type="component" value="Unassembled WGS sequence"/>
</dbReference>
<sequence length="333" mass="37836">MRISVRYLTYLLFLVTLTFTFVSACSINIDQRVTSTKQPVEDCRVVQHAMGKTCIPRNPQRVVTLWIGTLANSLALGIKPIASVYIISEPLQEYLRGKVDGVKPVGSLTEPNLEKILLLKPDLILSNTRLQNIYKQLSYIAPTLVLSLPSPPSPWKQNLEDLAKVLDKEEANQQLINQYWRRIEKLKLALGDRLSFLQVSVATVSKNNTIYAYGEKHPVGNVLNDIGLQRPLAQRGDFYYINDISEERLSDIDGDVIFFLYRGGKDAKKALEKLQQKLLWRQLKAVQQNHVYLVDAAHWHGQDILAMNAVIDDLFKYLVNTPSPFKVNVCTMK</sequence>
<proteinExistence type="inferred from homology"/>
<evidence type="ECO:0000256" key="3">
    <source>
        <dbReference type="ARBA" id="ARBA00022448"/>
    </source>
</evidence>
<dbReference type="Gene3D" id="3.40.50.1980">
    <property type="entry name" value="Nitrogenase molybdenum iron protein domain"/>
    <property type="match status" value="2"/>
</dbReference>
<gene>
    <name evidence="6" type="ORF">H6G81_19075</name>
</gene>
<comment type="caution">
    <text evidence="6">The sequence shown here is derived from an EMBL/GenBank/DDBJ whole genome shotgun (WGS) entry which is preliminary data.</text>
</comment>
<name>A0ABR8GUF3_9CYAN</name>
<dbReference type="EMBL" id="JACJTA010000043">
    <property type="protein sequence ID" value="MBD2606576.1"/>
    <property type="molecule type" value="Genomic_DNA"/>
</dbReference>
<dbReference type="PROSITE" id="PS50983">
    <property type="entry name" value="FE_B12_PBP"/>
    <property type="match status" value="1"/>
</dbReference>
<dbReference type="CDD" id="cd01146">
    <property type="entry name" value="FhuD"/>
    <property type="match status" value="1"/>
</dbReference>